<protein>
    <recommendedName>
        <fullName evidence="4">Peptidase M11 gametolysin domain-containing protein</fullName>
    </recommendedName>
</protein>
<evidence type="ECO:0000313" key="3">
    <source>
        <dbReference type="Proteomes" id="UP001516023"/>
    </source>
</evidence>
<evidence type="ECO:0008006" key="4">
    <source>
        <dbReference type="Google" id="ProtNLM"/>
    </source>
</evidence>
<comment type="caution">
    <text evidence="2">The sequence shown here is derived from an EMBL/GenBank/DDBJ whole genome shotgun (WGS) entry which is preliminary data.</text>
</comment>
<sequence length="394" mass="45110">MVDLASRLMHWRGAAFIECFMFLLLARPERDSITCYAEFKYFAIIRKSLLKSRPVKYRLSAPQQQQQPILSTRIAAIVSAVTTPRNESSTSSFDLFDPSSWLPSLLDHLDTNPHGGNTPYDFSLWNTGRSCTGLELNIVDNLDERWKPHLTQAVADWDNGSPDALTLRVRQISEYDPECTPVRNVLKVCNGDYGNTDWVGINVAVVLNDYISSSVAKMNDYHLDRMREGSMQWTMCHELGHGFGLGHWDEKFYNRDLGNCMDYTSRPERNQKPDRSNFAFLEQMYGNVDGTSQYSVTSVVNGTERLHCKSREVSARRSLVDSDSLSLMEQDFDRYLSYVPSDPVIDKDKSNAHHPHAHLGWRYLSRNKYAEVHELEIEDGVKIITTISLAQREH</sequence>
<keyword evidence="3" id="KW-1185">Reference proteome</keyword>
<dbReference type="Gene3D" id="3.40.390.10">
    <property type="entry name" value="Collagenase (Catalytic Domain)"/>
    <property type="match status" value="1"/>
</dbReference>
<gene>
    <name evidence="2" type="ORF">HJC23_012542</name>
</gene>
<proteinExistence type="predicted"/>
<dbReference type="SUPFAM" id="SSF55486">
    <property type="entry name" value="Metalloproteases ('zincins'), catalytic domain"/>
    <property type="match status" value="1"/>
</dbReference>
<dbReference type="EMBL" id="JABMIG020000019">
    <property type="protein sequence ID" value="KAL3802523.1"/>
    <property type="molecule type" value="Genomic_DNA"/>
</dbReference>
<dbReference type="Proteomes" id="UP001516023">
    <property type="component" value="Unassembled WGS sequence"/>
</dbReference>
<dbReference type="InterPro" id="IPR024079">
    <property type="entry name" value="MetalloPept_cat_dom_sf"/>
</dbReference>
<reference evidence="2 3" key="1">
    <citation type="journal article" date="2020" name="G3 (Bethesda)">
        <title>Improved Reference Genome for Cyclotella cryptica CCMP332, a Model for Cell Wall Morphogenesis, Salinity Adaptation, and Lipid Production in Diatoms (Bacillariophyta).</title>
        <authorList>
            <person name="Roberts W.R."/>
            <person name="Downey K.M."/>
            <person name="Ruck E.C."/>
            <person name="Traller J.C."/>
            <person name="Alverson A.J."/>
        </authorList>
    </citation>
    <scope>NUCLEOTIDE SEQUENCE [LARGE SCALE GENOMIC DNA]</scope>
    <source>
        <strain evidence="2 3">CCMP332</strain>
    </source>
</reference>
<organism evidence="2 3">
    <name type="scientific">Cyclotella cryptica</name>
    <dbReference type="NCBI Taxonomy" id="29204"/>
    <lineage>
        <taxon>Eukaryota</taxon>
        <taxon>Sar</taxon>
        <taxon>Stramenopiles</taxon>
        <taxon>Ochrophyta</taxon>
        <taxon>Bacillariophyta</taxon>
        <taxon>Coscinodiscophyceae</taxon>
        <taxon>Thalassiosirophycidae</taxon>
        <taxon>Stephanodiscales</taxon>
        <taxon>Stephanodiscaceae</taxon>
        <taxon>Cyclotella</taxon>
    </lineage>
</organism>
<dbReference type="AlphaFoldDB" id="A0ABD3QQB6"/>
<evidence type="ECO:0000256" key="1">
    <source>
        <dbReference type="SAM" id="SignalP"/>
    </source>
</evidence>
<name>A0ABD3QQB6_9STRA</name>
<accession>A0ABD3QQB6</accession>
<keyword evidence="1" id="KW-0732">Signal</keyword>
<feature type="signal peptide" evidence="1">
    <location>
        <begin position="1"/>
        <end position="26"/>
    </location>
</feature>
<feature type="chain" id="PRO_5044790593" description="Peptidase M11 gametolysin domain-containing protein" evidence="1">
    <location>
        <begin position="27"/>
        <end position="394"/>
    </location>
</feature>
<evidence type="ECO:0000313" key="2">
    <source>
        <dbReference type="EMBL" id="KAL3802523.1"/>
    </source>
</evidence>